<protein>
    <recommendedName>
        <fullName evidence="3">Isochorismatase-like domain-containing protein</fullName>
    </recommendedName>
</protein>
<dbReference type="EMBL" id="JASGXD010000027">
    <property type="protein sequence ID" value="KAK5999323.1"/>
    <property type="molecule type" value="Genomic_DNA"/>
</dbReference>
<dbReference type="PANTHER" id="PTHR43540:SF1">
    <property type="entry name" value="ISOCHORISMATASE HYDROLASE"/>
    <property type="match status" value="1"/>
</dbReference>
<gene>
    <name evidence="4" type="ORF">QM012_005598</name>
</gene>
<sequence length="209" mass="22378">MSQLFDPHDPSNPAYYGPSQTAVLLLDFHNLMVEKLGGPAAHAALDTAARLRIWARSSGIVVIHALIDPDASPPPTAKGAERLARIVATMKDRDGEETSALLQNTDSNDHTFSRTPGYVSALQSPGLMDFLLRRGIKSLILAGLSTSGCVLRTAVPATEADFIVTIVSDACADPVDGNHDFLIQKILPSRAYVLTLSDLLNEYGARDNA</sequence>
<dbReference type="InterPro" id="IPR050272">
    <property type="entry name" value="Isochorismatase-like_hydrls"/>
</dbReference>
<reference evidence="4 5" key="1">
    <citation type="submission" date="2023-11" db="EMBL/GenBank/DDBJ databases">
        <title>Draft genome sequence and annotation of the polyextremotolerant black yeast-like fungus Aureobasidium pullulans NRRL 62042.</title>
        <authorList>
            <person name="Dielentheis-Frenken M.R.E."/>
            <person name="Wibberg D."/>
            <person name="Blank L.M."/>
            <person name="Tiso T."/>
        </authorList>
    </citation>
    <scope>NUCLEOTIDE SEQUENCE [LARGE SCALE GENOMIC DNA]</scope>
    <source>
        <strain evidence="4 5">NRRL 62042</strain>
    </source>
</reference>
<dbReference type="InterPro" id="IPR000868">
    <property type="entry name" value="Isochorismatase-like_dom"/>
</dbReference>
<dbReference type="Proteomes" id="UP001341245">
    <property type="component" value="Unassembled WGS sequence"/>
</dbReference>
<evidence type="ECO:0000313" key="4">
    <source>
        <dbReference type="EMBL" id="KAK5999323.1"/>
    </source>
</evidence>
<name>A0ABR0T4C5_AURPU</name>
<evidence type="ECO:0000256" key="2">
    <source>
        <dbReference type="ARBA" id="ARBA00022801"/>
    </source>
</evidence>
<accession>A0ABR0T4C5</accession>
<proteinExistence type="inferred from homology"/>
<dbReference type="Pfam" id="PF00857">
    <property type="entry name" value="Isochorismatase"/>
    <property type="match status" value="1"/>
</dbReference>
<comment type="similarity">
    <text evidence="1">Belongs to the isochorismatase family.</text>
</comment>
<comment type="caution">
    <text evidence="4">The sequence shown here is derived from an EMBL/GenBank/DDBJ whole genome shotgun (WGS) entry which is preliminary data.</text>
</comment>
<evidence type="ECO:0000313" key="5">
    <source>
        <dbReference type="Proteomes" id="UP001341245"/>
    </source>
</evidence>
<dbReference type="Gene3D" id="3.40.50.850">
    <property type="entry name" value="Isochorismatase-like"/>
    <property type="match status" value="1"/>
</dbReference>
<keyword evidence="2" id="KW-0378">Hydrolase</keyword>
<feature type="domain" description="Isochorismatase-like" evidence="3">
    <location>
        <begin position="21"/>
        <end position="196"/>
    </location>
</feature>
<evidence type="ECO:0000259" key="3">
    <source>
        <dbReference type="Pfam" id="PF00857"/>
    </source>
</evidence>
<keyword evidence="5" id="KW-1185">Reference proteome</keyword>
<organism evidence="4 5">
    <name type="scientific">Aureobasidium pullulans</name>
    <name type="common">Black yeast</name>
    <name type="synonym">Pullularia pullulans</name>
    <dbReference type="NCBI Taxonomy" id="5580"/>
    <lineage>
        <taxon>Eukaryota</taxon>
        <taxon>Fungi</taxon>
        <taxon>Dikarya</taxon>
        <taxon>Ascomycota</taxon>
        <taxon>Pezizomycotina</taxon>
        <taxon>Dothideomycetes</taxon>
        <taxon>Dothideomycetidae</taxon>
        <taxon>Dothideales</taxon>
        <taxon>Saccotheciaceae</taxon>
        <taxon>Aureobasidium</taxon>
    </lineage>
</organism>
<dbReference type="InterPro" id="IPR036380">
    <property type="entry name" value="Isochorismatase-like_sf"/>
</dbReference>
<evidence type="ECO:0000256" key="1">
    <source>
        <dbReference type="ARBA" id="ARBA00006336"/>
    </source>
</evidence>
<dbReference type="PANTHER" id="PTHR43540">
    <property type="entry name" value="PEROXYUREIDOACRYLATE/UREIDOACRYLATE AMIDOHYDROLASE-RELATED"/>
    <property type="match status" value="1"/>
</dbReference>
<dbReference type="SUPFAM" id="SSF52499">
    <property type="entry name" value="Isochorismatase-like hydrolases"/>
    <property type="match status" value="1"/>
</dbReference>